<evidence type="ECO:0000313" key="2">
    <source>
        <dbReference type="EMBL" id="QXT63610.1"/>
    </source>
</evidence>
<gene>
    <name evidence="2" type="ORF">KDB89_03795</name>
</gene>
<organism evidence="2 3">
    <name type="scientific">Tessaracoccus palaemonis</name>
    <dbReference type="NCBI Taxonomy" id="2829499"/>
    <lineage>
        <taxon>Bacteria</taxon>
        <taxon>Bacillati</taxon>
        <taxon>Actinomycetota</taxon>
        <taxon>Actinomycetes</taxon>
        <taxon>Propionibacteriales</taxon>
        <taxon>Propionibacteriaceae</taxon>
        <taxon>Tessaracoccus</taxon>
    </lineage>
</organism>
<evidence type="ECO:0000256" key="1">
    <source>
        <dbReference type="SAM" id="SignalP"/>
    </source>
</evidence>
<keyword evidence="3" id="KW-1185">Reference proteome</keyword>
<feature type="signal peptide" evidence="1">
    <location>
        <begin position="1"/>
        <end position="24"/>
    </location>
</feature>
<evidence type="ECO:0000313" key="3">
    <source>
        <dbReference type="Proteomes" id="UP000824504"/>
    </source>
</evidence>
<dbReference type="EMBL" id="CP079216">
    <property type="protein sequence ID" value="QXT63610.1"/>
    <property type="molecule type" value="Genomic_DNA"/>
</dbReference>
<keyword evidence="1" id="KW-0732">Signal</keyword>
<proteinExistence type="predicted"/>
<sequence>MIRRLLATALLACALAGLSRTAVAEAPDQVSALCDGAAAGCSLRFDTRIMEGVAYPVVVTGNAGARVTVVVYQATLDGDTVTKLTAISTGGEVTVPNSGTATVNVAVPPIDDDLTGGWALVSLAGVEGTDTSETIGGFVPFGSRIPVLLGDGYGDRKPAGAVLDLQLVGTIPGSLFAVDYADDDGTWHDATAADPTTANTAAKSPADVATVAYEMPRGLDAKPYTFRLRNLTSGTADVTWAATPDATGDEEPRATLGTPPPVGEEVAEARNADQRPTALVKGVSAGVAGLALASVLVAVPLTSRRGRLDD</sequence>
<feature type="chain" id="PRO_5046838381" evidence="1">
    <location>
        <begin position="25"/>
        <end position="310"/>
    </location>
</feature>
<reference evidence="2 3" key="1">
    <citation type="submission" date="2021-07" db="EMBL/GenBank/DDBJ databases">
        <title>complete genome sequencing of Tessaracoccus sp.J1M15.</title>
        <authorList>
            <person name="Bae J.-W."/>
            <person name="Kim D.-y."/>
        </authorList>
    </citation>
    <scope>NUCLEOTIDE SEQUENCE [LARGE SCALE GENOMIC DNA]</scope>
    <source>
        <strain evidence="2 3">J1M15</strain>
    </source>
</reference>
<dbReference type="RefSeq" id="WP_219083538.1">
    <property type="nucleotide sequence ID" value="NZ_CP079216.1"/>
</dbReference>
<dbReference type="Proteomes" id="UP000824504">
    <property type="component" value="Chromosome"/>
</dbReference>
<name>A0ABX8SLV8_9ACTN</name>
<accession>A0ABX8SLV8</accession>
<protein>
    <submittedName>
        <fullName evidence="2">Uncharacterized protein</fullName>
    </submittedName>
</protein>